<feature type="transmembrane region" description="Helical" evidence="2">
    <location>
        <begin position="312"/>
        <end position="334"/>
    </location>
</feature>
<feature type="transmembrane region" description="Helical" evidence="2">
    <location>
        <begin position="53"/>
        <end position="74"/>
    </location>
</feature>
<gene>
    <name evidence="3" type="ORF">NKR23_g4057</name>
</gene>
<comment type="caution">
    <text evidence="3">The sequence shown here is derived from an EMBL/GenBank/DDBJ whole genome shotgun (WGS) entry which is preliminary data.</text>
</comment>
<organism evidence="3 4">
    <name type="scientific">Pleurostoma richardsiae</name>
    <dbReference type="NCBI Taxonomy" id="41990"/>
    <lineage>
        <taxon>Eukaryota</taxon>
        <taxon>Fungi</taxon>
        <taxon>Dikarya</taxon>
        <taxon>Ascomycota</taxon>
        <taxon>Pezizomycotina</taxon>
        <taxon>Sordariomycetes</taxon>
        <taxon>Sordariomycetidae</taxon>
        <taxon>Calosphaeriales</taxon>
        <taxon>Pleurostomataceae</taxon>
        <taxon>Pleurostoma</taxon>
    </lineage>
</organism>
<keyword evidence="2" id="KW-1133">Transmembrane helix</keyword>
<feature type="transmembrane region" description="Helical" evidence="2">
    <location>
        <begin position="187"/>
        <end position="211"/>
    </location>
</feature>
<reference evidence="3" key="1">
    <citation type="submission" date="2022-07" db="EMBL/GenBank/DDBJ databases">
        <title>Fungi with potential for degradation of polypropylene.</title>
        <authorList>
            <person name="Gostincar C."/>
        </authorList>
    </citation>
    <scope>NUCLEOTIDE SEQUENCE</scope>
    <source>
        <strain evidence="3">EXF-13308</strain>
    </source>
</reference>
<accession>A0AA38VSJ2</accession>
<evidence type="ECO:0000313" key="3">
    <source>
        <dbReference type="EMBL" id="KAJ9149807.1"/>
    </source>
</evidence>
<dbReference type="EMBL" id="JANBVO010000009">
    <property type="protein sequence ID" value="KAJ9149807.1"/>
    <property type="molecule type" value="Genomic_DNA"/>
</dbReference>
<feature type="compositionally biased region" description="Polar residues" evidence="1">
    <location>
        <begin position="483"/>
        <end position="506"/>
    </location>
</feature>
<keyword evidence="2" id="KW-0472">Membrane</keyword>
<feature type="region of interest" description="Disordered" evidence="1">
    <location>
        <begin position="461"/>
        <end position="506"/>
    </location>
</feature>
<feature type="transmembrane region" description="Helical" evidence="2">
    <location>
        <begin position="354"/>
        <end position="373"/>
    </location>
</feature>
<evidence type="ECO:0000256" key="1">
    <source>
        <dbReference type="SAM" id="MobiDB-lite"/>
    </source>
</evidence>
<proteinExistence type="predicted"/>
<keyword evidence="4" id="KW-1185">Reference proteome</keyword>
<name>A0AA38VSJ2_9PEZI</name>
<feature type="transmembrane region" description="Helical" evidence="2">
    <location>
        <begin position="21"/>
        <end position="41"/>
    </location>
</feature>
<dbReference type="AlphaFoldDB" id="A0AA38VSJ2"/>
<dbReference type="Proteomes" id="UP001174694">
    <property type="component" value="Unassembled WGS sequence"/>
</dbReference>
<feature type="transmembrane region" description="Helical" evidence="2">
    <location>
        <begin position="95"/>
        <end position="121"/>
    </location>
</feature>
<protein>
    <submittedName>
        <fullName evidence="3">Uncharacterized protein</fullName>
    </submittedName>
</protein>
<evidence type="ECO:0000313" key="4">
    <source>
        <dbReference type="Proteomes" id="UP001174694"/>
    </source>
</evidence>
<evidence type="ECO:0000256" key="2">
    <source>
        <dbReference type="SAM" id="Phobius"/>
    </source>
</evidence>
<sequence length="519" mass="57722">MTIQRQQLHDDDDSTKRWCRSGLIVSWVPGHLISNGHHFLMSAHKPNAWYSNALYLAGIVLSYSSTSLIFLSLNTHLAQVLDFNYGREGMGENEIHVNAIALLTFGLGLLAQALITTWAFMRTDIPTWSSNPLDVVKECMDDNQGHRVTHQLGRCMMSVHQFKDATQNCRPRSPQRPLIKAHHSVRWVFALLWILPPLGGLWGGTVLALLYKGDKNGVLGRSWDLLPSFTGSTDFECSAYQCTDGTSILNVGWTAYSGILQTIGSLFLITGFQSVVTLSLHCAELIVNLSRDEGVYRKLIGPRGTNGHYNSIIAACTSWQTIFLFAFKAGVHWMFGLAINVSFKLGVNMYPPQIFYFTGFSLVAAVFCTYLSCRRSSGYLPSSFGHIQTIANIIDEWADSGCMYWGHKADGRFPGDPSYAGTSTRRLPPPFPNRFYGGRGIVSPEELAYNLGLQVGQNQNRLSVGSDSRGERPSPPPPYEQANPVSMSSSQHSWSRPSNGSLNSNYSYQSQVPLMYNRY</sequence>
<keyword evidence="2" id="KW-0812">Transmembrane</keyword>